<dbReference type="Pfam" id="PF23598">
    <property type="entry name" value="LRR_14"/>
    <property type="match status" value="1"/>
</dbReference>
<dbReference type="CDD" id="cd14066">
    <property type="entry name" value="STKc_IRAK"/>
    <property type="match status" value="1"/>
</dbReference>
<dbReference type="SMART" id="SM00220">
    <property type="entry name" value="S_TKc"/>
    <property type="match status" value="1"/>
</dbReference>
<comment type="similarity">
    <text evidence="2">Belongs to the protein kinase superfamily. Ser/Thr protein kinase family.</text>
</comment>
<dbReference type="GO" id="GO:0005524">
    <property type="term" value="F:ATP binding"/>
    <property type="evidence" value="ECO:0007669"/>
    <property type="project" value="UniProtKB-UniRule"/>
</dbReference>
<evidence type="ECO:0000256" key="14">
    <source>
        <dbReference type="ARBA" id="ARBA00022840"/>
    </source>
</evidence>
<dbReference type="InterPro" id="IPR003591">
    <property type="entry name" value="Leu-rich_rpt_typical-subtyp"/>
</dbReference>
<evidence type="ECO:0000256" key="1">
    <source>
        <dbReference type="ARBA" id="ARBA00004251"/>
    </source>
</evidence>
<comment type="subcellular location">
    <subcellularLocation>
        <location evidence="1">Cell membrane</location>
        <topology evidence="1">Single-pass type I membrane protein</topology>
    </subcellularLocation>
</comment>
<dbReference type="Pfam" id="PF00560">
    <property type="entry name" value="LRR_1"/>
    <property type="match status" value="4"/>
</dbReference>
<dbReference type="FunFam" id="3.30.200.20:FF:000540">
    <property type="entry name" value="Receptor-like protein kinase HAIKU2"/>
    <property type="match status" value="1"/>
</dbReference>
<evidence type="ECO:0000256" key="3">
    <source>
        <dbReference type="ARBA" id="ARBA00012513"/>
    </source>
</evidence>
<dbReference type="Gene3D" id="1.10.510.10">
    <property type="entry name" value="Transferase(Phosphotransferase) domain 1"/>
    <property type="match status" value="1"/>
</dbReference>
<dbReference type="Pfam" id="PF00069">
    <property type="entry name" value="Pkinase"/>
    <property type="match status" value="1"/>
</dbReference>
<dbReference type="InterPro" id="IPR008271">
    <property type="entry name" value="Ser/Thr_kinase_AS"/>
</dbReference>
<evidence type="ECO:0000256" key="16">
    <source>
        <dbReference type="ARBA" id="ARBA00023136"/>
    </source>
</evidence>
<dbReference type="EC" id="2.7.11.1" evidence="3"/>
<evidence type="ECO:0000256" key="22">
    <source>
        <dbReference type="SAM" id="Phobius"/>
    </source>
</evidence>
<evidence type="ECO:0000313" key="25">
    <source>
        <dbReference type="EMBL" id="PKA47484.1"/>
    </source>
</evidence>
<feature type="transmembrane region" description="Helical" evidence="22">
    <location>
        <begin position="617"/>
        <end position="637"/>
    </location>
</feature>
<keyword evidence="12 21" id="KW-0547">Nucleotide-binding</keyword>
<dbReference type="InterPro" id="IPR017441">
    <property type="entry name" value="Protein_kinase_ATP_BS"/>
</dbReference>
<keyword evidence="16 22" id="KW-0472">Membrane</keyword>
<dbReference type="Proteomes" id="UP000236161">
    <property type="component" value="Unassembled WGS sequence"/>
</dbReference>
<evidence type="ECO:0000256" key="4">
    <source>
        <dbReference type="ARBA" id="ARBA00022475"/>
    </source>
</evidence>
<keyword evidence="4" id="KW-1003">Cell membrane</keyword>
<evidence type="ECO:0000256" key="11">
    <source>
        <dbReference type="ARBA" id="ARBA00022737"/>
    </source>
</evidence>
<dbReference type="PROSITE" id="PS00108">
    <property type="entry name" value="PROTEIN_KINASE_ST"/>
    <property type="match status" value="1"/>
</dbReference>
<organism evidence="25 26">
    <name type="scientific">Apostasia shenzhenica</name>
    <dbReference type="NCBI Taxonomy" id="1088818"/>
    <lineage>
        <taxon>Eukaryota</taxon>
        <taxon>Viridiplantae</taxon>
        <taxon>Streptophyta</taxon>
        <taxon>Embryophyta</taxon>
        <taxon>Tracheophyta</taxon>
        <taxon>Spermatophyta</taxon>
        <taxon>Magnoliopsida</taxon>
        <taxon>Liliopsida</taxon>
        <taxon>Asparagales</taxon>
        <taxon>Orchidaceae</taxon>
        <taxon>Apostasioideae</taxon>
        <taxon>Apostasia</taxon>
    </lineage>
</organism>
<evidence type="ECO:0000256" key="8">
    <source>
        <dbReference type="ARBA" id="ARBA00022679"/>
    </source>
</evidence>
<dbReference type="InterPro" id="IPR050647">
    <property type="entry name" value="Plant_LRR-RLKs"/>
</dbReference>
<evidence type="ECO:0000256" key="13">
    <source>
        <dbReference type="ARBA" id="ARBA00022777"/>
    </source>
</evidence>
<comment type="catalytic activity">
    <reaction evidence="20">
        <text>L-seryl-[protein] + ATP = O-phospho-L-seryl-[protein] + ADP + H(+)</text>
        <dbReference type="Rhea" id="RHEA:17989"/>
        <dbReference type="Rhea" id="RHEA-COMP:9863"/>
        <dbReference type="Rhea" id="RHEA-COMP:11604"/>
        <dbReference type="ChEBI" id="CHEBI:15378"/>
        <dbReference type="ChEBI" id="CHEBI:29999"/>
        <dbReference type="ChEBI" id="CHEBI:30616"/>
        <dbReference type="ChEBI" id="CHEBI:83421"/>
        <dbReference type="ChEBI" id="CHEBI:456216"/>
        <dbReference type="EC" id="2.7.11.1"/>
    </reaction>
</comment>
<dbReference type="InterPro" id="IPR032675">
    <property type="entry name" value="LRR_dom_sf"/>
</dbReference>
<dbReference type="InterPro" id="IPR013210">
    <property type="entry name" value="LRR_N_plant-typ"/>
</dbReference>
<dbReference type="Pfam" id="PF13855">
    <property type="entry name" value="LRR_8"/>
    <property type="match status" value="1"/>
</dbReference>
<dbReference type="EMBL" id="KZ453155">
    <property type="protein sequence ID" value="PKA47484.1"/>
    <property type="molecule type" value="Genomic_DNA"/>
</dbReference>
<protein>
    <recommendedName>
        <fullName evidence="3">non-specific serine/threonine protein kinase</fullName>
        <ecNumber evidence="3">2.7.11.1</ecNumber>
    </recommendedName>
</protein>
<name>A0A2H9ZW33_9ASPA</name>
<proteinExistence type="inferred from homology"/>
<keyword evidence="14 21" id="KW-0067">ATP-binding</keyword>
<evidence type="ECO:0000256" key="9">
    <source>
        <dbReference type="ARBA" id="ARBA00022692"/>
    </source>
</evidence>
<feature type="binding site" evidence="21">
    <location>
        <position position="704"/>
    </location>
    <ligand>
        <name>ATP</name>
        <dbReference type="ChEBI" id="CHEBI:30616"/>
    </ligand>
</feature>
<evidence type="ECO:0000256" key="12">
    <source>
        <dbReference type="ARBA" id="ARBA00022741"/>
    </source>
</evidence>
<keyword evidence="10 23" id="KW-0732">Signal</keyword>
<evidence type="ECO:0000256" key="7">
    <source>
        <dbReference type="ARBA" id="ARBA00022614"/>
    </source>
</evidence>
<evidence type="ECO:0000259" key="24">
    <source>
        <dbReference type="PROSITE" id="PS50011"/>
    </source>
</evidence>
<feature type="domain" description="Protein kinase" evidence="24">
    <location>
        <begin position="676"/>
        <end position="977"/>
    </location>
</feature>
<evidence type="ECO:0000256" key="17">
    <source>
        <dbReference type="ARBA" id="ARBA00023170"/>
    </source>
</evidence>
<keyword evidence="13 25" id="KW-0418">Kinase</keyword>
<dbReference type="PROSITE" id="PS00107">
    <property type="entry name" value="PROTEIN_KINASE_ATP"/>
    <property type="match status" value="1"/>
</dbReference>
<evidence type="ECO:0000256" key="19">
    <source>
        <dbReference type="ARBA" id="ARBA00047899"/>
    </source>
</evidence>
<dbReference type="Pfam" id="PF08263">
    <property type="entry name" value="LRRNT_2"/>
    <property type="match status" value="1"/>
</dbReference>
<dbReference type="GO" id="GO:0051707">
    <property type="term" value="P:response to other organism"/>
    <property type="evidence" value="ECO:0007669"/>
    <property type="project" value="UniProtKB-ARBA"/>
</dbReference>
<evidence type="ECO:0000256" key="20">
    <source>
        <dbReference type="ARBA" id="ARBA00048679"/>
    </source>
</evidence>
<evidence type="ECO:0000256" key="10">
    <source>
        <dbReference type="ARBA" id="ARBA00022729"/>
    </source>
</evidence>
<dbReference type="GO" id="GO:0006952">
    <property type="term" value="P:defense response"/>
    <property type="evidence" value="ECO:0007669"/>
    <property type="project" value="UniProtKB-ARBA"/>
</dbReference>
<dbReference type="GO" id="GO:0004674">
    <property type="term" value="F:protein serine/threonine kinase activity"/>
    <property type="evidence" value="ECO:0007669"/>
    <property type="project" value="UniProtKB-KW"/>
</dbReference>
<evidence type="ECO:0000256" key="18">
    <source>
        <dbReference type="ARBA" id="ARBA00023180"/>
    </source>
</evidence>
<evidence type="ECO:0000256" key="2">
    <source>
        <dbReference type="ARBA" id="ARBA00008684"/>
    </source>
</evidence>
<keyword evidence="8" id="KW-0808">Transferase</keyword>
<dbReference type="AlphaFoldDB" id="A0A2H9ZW33"/>
<keyword evidence="6" id="KW-0597">Phosphoprotein</keyword>
<dbReference type="SUPFAM" id="SSF52047">
    <property type="entry name" value="RNI-like"/>
    <property type="match status" value="1"/>
</dbReference>
<dbReference type="FunFam" id="1.10.510.10:FF:000417">
    <property type="entry name" value="Leucine-rich repeat receptor-like protein kinase"/>
    <property type="match status" value="1"/>
</dbReference>
<dbReference type="InterPro" id="IPR001611">
    <property type="entry name" value="Leu-rich_rpt"/>
</dbReference>
<dbReference type="GO" id="GO:0033612">
    <property type="term" value="F:receptor serine/threonine kinase binding"/>
    <property type="evidence" value="ECO:0007669"/>
    <property type="project" value="TreeGrafter"/>
</dbReference>
<accession>A0A2H9ZW33</accession>
<dbReference type="GO" id="GO:0005886">
    <property type="term" value="C:plasma membrane"/>
    <property type="evidence" value="ECO:0007669"/>
    <property type="project" value="UniProtKB-SubCell"/>
</dbReference>
<evidence type="ECO:0000256" key="23">
    <source>
        <dbReference type="SAM" id="SignalP"/>
    </source>
</evidence>
<keyword evidence="11" id="KW-0677">Repeat</keyword>
<evidence type="ECO:0000256" key="6">
    <source>
        <dbReference type="ARBA" id="ARBA00022553"/>
    </source>
</evidence>
<dbReference type="InterPro" id="IPR011009">
    <property type="entry name" value="Kinase-like_dom_sf"/>
</dbReference>
<dbReference type="PROSITE" id="PS50011">
    <property type="entry name" value="PROTEIN_KINASE_DOM"/>
    <property type="match status" value="1"/>
</dbReference>
<keyword evidence="7" id="KW-0433">Leucine-rich repeat</keyword>
<dbReference type="OrthoDB" id="2015831at2759"/>
<dbReference type="PANTHER" id="PTHR48056">
    <property type="entry name" value="LRR RECEPTOR-LIKE SERINE/THREONINE-PROTEIN KINASE-RELATED"/>
    <property type="match status" value="1"/>
</dbReference>
<dbReference type="InterPro" id="IPR055414">
    <property type="entry name" value="LRR_R13L4/SHOC2-like"/>
</dbReference>
<dbReference type="SUPFAM" id="SSF56112">
    <property type="entry name" value="Protein kinase-like (PK-like)"/>
    <property type="match status" value="1"/>
</dbReference>
<dbReference type="STRING" id="1088818.A0A2H9ZW33"/>
<evidence type="ECO:0000256" key="21">
    <source>
        <dbReference type="PROSITE-ProRule" id="PRU10141"/>
    </source>
</evidence>
<dbReference type="GO" id="GO:0009791">
    <property type="term" value="P:post-embryonic development"/>
    <property type="evidence" value="ECO:0007669"/>
    <property type="project" value="UniProtKB-ARBA"/>
</dbReference>
<dbReference type="Gene3D" id="3.30.200.20">
    <property type="entry name" value="Phosphorylase Kinase, domain 1"/>
    <property type="match status" value="1"/>
</dbReference>
<reference evidence="25 26" key="1">
    <citation type="journal article" date="2017" name="Nature">
        <title>The Apostasia genome and the evolution of orchids.</title>
        <authorList>
            <person name="Zhang G.Q."/>
            <person name="Liu K.W."/>
            <person name="Li Z."/>
            <person name="Lohaus R."/>
            <person name="Hsiao Y.Y."/>
            <person name="Niu S.C."/>
            <person name="Wang J.Y."/>
            <person name="Lin Y.C."/>
            <person name="Xu Q."/>
            <person name="Chen L.J."/>
            <person name="Yoshida K."/>
            <person name="Fujiwara S."/>
            <person name="Wang Z.W."/>
            <person name="Zhang Y.Q."/>
            <person name="Mitsuda N."/>
            <person name="Wang M."/>
            <person name="Liu G.H."/>
            <person name="Pecoraro L."/>
            <person name="Huang H.X."/>
            <person name="Xiao X.J."/>
            <person name="Lin M."/>
            <person name="Wu X.Y."/>
            <person name="Wu W.L."/>
            <person name="Chen Y.Y."/>
            <person name="Chang S.B."/>
            <person name="Sakamoto S."/>
            <person name="Ohme-Takagi M."/>
            <person name="Yagi M."/>
            <person name="Zeng S.J."/>
            <person name="Shen C.Y."/>
            <person name="Yeh C.M."/>
            <person name="Luo Y.B."/>
            <person name="Tsai W.C."/>
            <person name="Van de Peer Y."/>
            <person name="Liu Z.J."/>
        </authorList>
    </citation>
    <scope>NUCLEOTIDE SEQUENCE [LARGE SCALE GENOMIC DNA]</scope>
    <source>
        <strain evidence="26">cv. Shenzhen</strain>
        <tissue evidence="25">Stem</tissue>
    </source>
</reference>
<dbReference type="SMART" id="SM00369">
    <property type="entry name" value="LRR_TYP"/>
    <property type="match status" value="7"/>
</dbReference>
<keyword evidence="15 22" id="KW-1133">Transmembrane helix</keyword>
<keyword evidence="18" id="KW-0325">Glycoprotein</keyword>
<dbReference type="SUPFAM" id="SSF52058">
    <property type="entry name" value="L domain-like"/>
    <property type="match status" value="1"/>
</dbReference>
<dbReference type="InterPro" id="IPR000719">
    <property type="entry name" value="Prot_kinase_dom"/>
</dbReference>
<sequence>MAPQPLPLSRLLLVIFLAAGSTTGTAESAGGEEVSILLELKNSFAIPPTNINQFSSWSPSAASPCNFSGVTCDAANSVSAINLAGLGISGAIPFSSICRLPSLTKLSLGSNNLSGELASDLRNCTNLQHLDLAFNSLSGEVPDLSPLSGLRILNLTQNSFSGKFPWNSLSNLIALESLSLGDNSYDPSPFPMEVTKLTNLYWLYLSVCNLHGKIPPEIGNLTGLIDLELADNFLSGEIPPNITNLHNLWQLELYNNSLTGNFPEGFGNLANLTFLDTSMNQLTGNLSELRLLNKLVSLQLFYNDFSGEVPPEFGNFKSLVNLSLYNNRLSGTLPPKLGSWSEFNYIDVSTNFFTGPIPPDMCRMGTMKKLLLLENQFSGEIPASYASCSSLTRFRINNNSLSGVVPVGIWALPNVNIIDLQINRFEGPITKEISMAGSLSQLYLANNQFSGDLPPEISEATALVTIDVSSNQLSGEIPTSIGKLKNLSSLYLDNNQLSGQIPDAIGSCSRLSSLSLFGNSLSGPIPASIGFLPSLNSLNLARNQLSGEIPVSFTSLKLSSLDLSNNRLAGKVPASLSIDAYNNSYAGNSGLCADHVSFLRQCSSPDGGGSSNLRTTLIVIVVVIALALAGSGLFIFIRRRRSASTGELRRLSPKDSWDLKSFRVLSFDEQEIINSIKRENIIGKGGSGDVYRVVLSSGTAVAVKHICNSTYVSDRRDGQSTIALLSGGKSSVRSREFDAEVRTLSSIRHLNIVKLFCSITSEDSSLLVYEYLPNGSLWDRLHSAAGKKLVALDWGTRYEIAVGAARGLEYLHHGCDRPVLHRDVKSSNILLDKDLRPRIADFGLAKILHSAPPAHRDATTQVLIPGTYGYIAPEYAYTWKVNEKSDVYSFGVVLMELVTGRMPVEKEYGEDKDIVRWVAGRIRSRESVMGLVDGRITAAAERERAVNVLRIAILCTAGIPAMRPSMRAVVYMLQEAAGTHCAAVAAVADGKQGPQIEPLVD</sequence>
<dbReference type="PANTHER" id="PTHR48056:SF41">
    <property type="entry name" value="RECEPTOR-LIKE PROTEIN KINASE HAIKU2"/>
    <property type="match status" value="1"/>
</dbReference>
<dbReference type="FunFam" id="3.80.10.10:FF:000234">
    <property type="entry name" value="Probable inactive receptor kinase RLK902"/>
    <property type="match status" value="1"/>
</dbReference>
<gene>
    <name evidence="25" type="primary">IKU2</name>
    <name evidence="25" type="ORF">AXF42_Ash020654</name>
</gene>
<keyword evidence="17 25" id="KW-0675">Receptor</keyword>
<feature type="chain" id="PRO_5014137470" description="non-specific serine/threonine protein kinase" evidence="23">
    <location>
        <begin position="27"/>
        <end position="1001"/>
    </location>
</feature>
<feature type="signal peptide" evidence="23">
    <location>
        <begin position="1"/>
        <end position="26"/>
    </location>
</feature>
<dbReference type="FunFam" id="3.80.10.10:FF:000453">
    <property type="entry name" value="Leucine-rich receptor-like protein kinase family protein"/>
    <property type="match status" value="1"/>
</dbReference>
<keyword evidence="5" id="KW-0723">Serine/threonine-protein kinase</keyword>
<dbReference type="Gene3D" id="3.80.10.10">
    <property type="entry name" value="Ribonuclease Inhibitor"/>
    <property type="match status" value="3"/>
</dbReference>
<evidence type="ECO:0000313" key="26">
    <source>
        <dbReference type="Proteomes" id="UP000236161"/>
    </source>
</evidence>
<evidence type="ECO:0000256" key="5">
    <source>
        <dbReference type="ARBA" id="ARBA00022527"/>
    </source>
</evidence>
<dbReference type="FunFam" id="3.80.10.10:FF:000215">
    <property type="entry name" value="Receptor-like protein kinase HSL1"/>
    <property type="match status" value="1"/>
</dbReference>
<comment type="catalytic activity">
    <reaction evidence="19">
        <text>L-threonyl-[protein] + ATP = O-phospho-L-threonyl-[protein] + ADP + H(+)</text>
        <dbReference type="Rhea" id="RHEA:46608"/>
        <dbReference type="Rhea" id="RHEA-COMP:11060"/>
        <dbReference type="Rhea" id="RHEA-COMP:11605"/>
        <dbReference type="ChEBI" id="CHEBI:15378"/>
        <dbReference type="ChEBI" id="CHEBI:30013"/>
        <dbReference type="ChEBI" id="CHEBI:30616"/>
        <dbReference type="ChEBI" id="CHEBI:61977"/>
        <dbReference type="ChEBI" id="CHEBI:456216"/>
        <dbReference type="EC" id="2.7.11.1"/>
    </reaction>
</comment>
<dbReference type="PROSITE" id="PS51450">
    <property type="entry name" value="LRR"/>
    <property type="match status" value="1"/>
</dbReference>
<keyword evidence="9 22" id="KW-0812">Transmembrane</keyword>
<evidence type="ECO:0000256" key="15">
    <source>
        <dbReference type="ARBA" id="ARBA00022989"/>
    </source>
</evidence>
<keyword evidence="26" id="KW-1185">Reference proteome</keyword>